<sequence>MPAGAYAGTLQLVVPWLCYKYAGLRSWAIFGCQMGTTLAALLLWLLPRSQTGALLFACYILPSVGGGYAVLMGLALANTAGYTKRTVASSGIYIGYCLGNFVGPLVFKPEDAPRYEPGFIVTFVTAVVAGLLAIVYRYWCIIVNRKRDRTGTLEGFEHAYEDDLTDRKNPQFRYIL</sequence>
<dbReference type="SUPFAM" id="SSF103473">
    <property type="entry name" value="MFS general substrate transporter"/>
    <property type="match status" value="1"/>
</dbReference>
<evidence type="ECO:0000256" key="1">
    <source>
        <dbReference type="ARBA" id="ARBA00004141"/>
    </source>
</evidence>
<reference evidence="7 8" key="1">
    <citation type="submission" date="2024-02" db="EMBL/GenBank/DDBJ databases">
        <title>De novo assembly and annotation of 12 fungi associated with fruit tree decline syndrome in Ontario, Canada.</title>
        <authorList>
            <person name="Sulman M."/>
            <person name="Ellouze W."/>
            <person name="Ilyukhin E."/>
        </authorList>
    </citation>
    <scope>NUCLEOTIDE SEQUENCE [LARGE SCALE GENOMIC DNA]</scope>
    <source>
        <strain evidence="7 8">M97-236</strain>
    </source>
</reference>
<dbReference type="EMBL" id="JAKIXB020000020">
    <property type="protein sequence ID" value="KAL1599344.1"/>
    <property type="molecule type" value="Genomic_DNA"/>
</dbReference>
<feature type="transmembrane region" description="Helical" evidence="6">
    <location>
        <begin position="87"/>
        <end position="107"/>
    </location>
</feature>
<evidence type="ECO:0000256" key="2">
    <source>
        <dbReference type="ARBA" id="ARBA00022448"/>
    </source>
</evidence>
<dbReference type="Gene3D" id="1.20.1250.20">
    <property type="entry name" value="MFS general substrate transporter like domains"/>
    <property type="match status" value="1"/>
</dbReference>
<evidence type="ECO:0000256" key="4">
    <source>
        <dbReference type="ARBA" id="ARBA00022989"/>
    </source>
</evidence>
<comment type="caution">
    <text evidence="7">The sequence shown here is derived from an EMBL/GenBank/DDBJ whole genome shotgun (WGS) entry which is preliminary data.</text>
</comment>
<keyword evidence="4 6" id="KW-1133">Transmembrane helix</keyword>
<keyword evidence="3 6" id="KW-0812">Transmembrane</keyword>
<keyword evidence="2" id="KW-0813">Transport</keyword>
<dbReference type="PANTHER" id="PTHR43791:SF35">
    <property type="entry name" value="MAJOR FACILITATOR SUPERFAMILY (MFS) PROFILE DOMAIN-CONTAINING PROTEIN"/>
    <property type="match status" value="1"/>
</dbReference>
<evidence type="ECO:0000256" key="6">
    <source>
        <dbReference type="SAM" id="Phobius"/>
    </source>
</evidence>
<gene>
    <name evidence="7" type="ORF">SLS59_006361</name>
</gene>
<evidence type="ECO:0000256" key="5">
    <source>
        <dbReference type="ARBA" id="ARBA00023136"/>
    </source>
</evidence>
<dbReference type="InterPro" id="IPR036259">
    <property type="entry name" value="MFS_trans_sf"/>
</dbReference>
<feature type="transmembrane region" description="Helical" evidence="6">
    <location>
        <begin position="119"/>
        <end position="139"/>
    </location>
</feature>
<evidence type="ECO:0000256" key="3">
    <source>
        <dbReference type="ARBA" id="ARBA00022692"/>
    </source>
</evidence>
<dbReference type="Proteomes" id="UP001521222">
    <property type="component" value="Unassembled WGS sequence"/>
</dbReference>
<accession>A0ABR3R4H0</accession>
<protein>
    <recommendedName>
        <fullName evidence="9">MFS general substrate transporter</fullName>
    </recommendedName>
</protein>
<comment type="subcellular location">
    <subcellularLocation>
        <location evidence="1">Membrane</location>
        <topology evidence="1">Multi-pass membrane protein</topology>
    </subcellularLocation>
</comment>
<name>A0ABR3R4H0_9PLEO</name>
<organism evidence="7 8">
    <name type="scientific">Nothophoma quercina</name>
    <dbReference type="NCBI Taxonomy" id="749835"/>
    <lineage>
        <taxon>Eukaryota</taxon>
        <taxon>Fungi</taxon>
        <taxon>Dikarya</taxon>
        <taxon>Ascomycota</taxon>
        <taxon>Pezizomycotina</taxon>
        <taxon>Dothideomycetes</taxon>
        <taxon>Pleosporomycetidae</taxon>
        <taxon>Pleosporales</taxon>
        <taxon>Pleosporineae</taxon>
        <taxon>Didymellaceae</taxon>
        <taxon>Nothophoma</taxon>
    </lineage>
</organism>
<feature type="transmembrane region" description="Helical" evidence="6">
    <location>
        <begin position="52"/>
        <end position="75"/>
    </location>
</feature>
<keyword evidence="5 6" id="KW-0472">Membrane</keyword>
<keyword evidence="8" id="KW-1185">Reference proteome</keyword>
<proteinExistence type="predicted"/>
<dbReference type="PANTHER" id="PTHR43791">
    <property type="entry name" value="PERMEASE-RELATED"/>
    <property type="match status" value="1"/>
</dbReference>
<evidence type="ECO:0000313" key="8">
    <source>
        <dbReference type="Proteomes" id="UP001521222"/>
    </source>
</evidence>
<feature type="transmembrane region" description="Helical" evidence="6">
    <location>
        <begin position="27"/>
        <end position="46"/>
    </location>
</feature>
<evidence type="ECO:0000313" key="7">
    <source>
        <dbReference type="EMBL" id="KAL1599344.1"/>
    </source>
</evidence>
<evidence type="ECO:0008006" key="9">
    <source>
        <dbReference type="Google" id="ProtNLM"/>
    </source>
</evidence>